<evidence type="ECO:0000256" key="1">
    <source>
        <dbReference type="ARBA" id="ARBA00004141"/>
    </source>
</evidence>
<evidence type="ECO:0000313" key="11">
    <source>
        <dbReference type="Proteomes" id="UP001050691"/>
    </source>
</evidence>
<feature type="transmembrane region" description="Helical" evidence="8">
    <location>
        <begin position="200"/>
        <end position="226"/>
    </location>
</feature>
<name>A0AAV5AJI2_9AGAM</name>
<organism evidence="10 11">
    <name type="scientific">Clathrus columnatus</name>
    <dbReference type="NCBI Taxonomy" id="1419009"/>
    <lineage>
        <taxon>Eukaryota</taxon>
        <taxon>Fungi</taxon>
        <taxon>Dikarya</taxon>
        <taxon>Basidiomycota</taxon>
        <taxon>Agaricomycotina</taxon>
        <taxon>Agaricomycetes</taxon>
        <taxon>Phallomycetidae</taxon>
        <taxon>Phallales</taxon>
        <taxon>Clathraceae</taxon>
        <taxon>Clathrus</taxon>
    </lineage>
</organism>
<evidence type="ECO:0000256" key="2">
    <source>
        <dbReference type="ARBA" id="ARBA00022448"/>
    </source>
</evidence>
<keyword evidence="6 8" id="KW-0472">Membrane</keyword>
<dbReference type="GO" id="GO:0016020">
    <property type="term" value="C:membrane"/>
    <property type="evidence" value="ECO:0007669"/>
    <property type="project" value="UniProtKB-SubCell"/>
</dbReference>
<feature type="compositionally biased region" description="Polar residues" evidence="7">
    <location>
        <begin position="566"/>
        <end position="575"/>
    </location>
</feature>
<evidence type="ECO:0000256" key="8">
    <source>
        <dbReference type="SAM" id="Phobius"/>
    </source>
</evidence>
<sequence>MVLTQLLSQLMKKVQQPRVIAEVFAGILLSPSALGRIPNFTNYFFPEISKPYLFLIADIGLVLFLFLVGLEIEAGAVCKTVSLSASIALGGIILPFGLGSALAVPLYNHFGDPSVEFTHFFLFIGIAFSITAFPVLCRILTEWEWIGAFLVGLIIPREGGLAIALAEKFEDIVSILLLPLYFTTSGLSTDFGLLNDKLTWTFTLGIIILAWAGKFGGGLLAARIAGLQLREAAIIGTLLSCKGLIELIVLNVGLSAGILNKRVFSMFVLEALTLTFLTTPVVVALYPPECRKKCLLDAPSANNDNDVERISVPLCLSNVQWKSHVVVILDGMDELSSIMNFMELLKYGATLRKSVYQENSFKQCSCSKSGRAISLSVKALRLIELSERSSGVMKSSAIDRLVATDPLLKTFKTYCDISGISVSASLSIVPLEGFASKVAEDTTNGHFSELLLIPWSGAHLHNVGGEMSPVNKHIKGMDIFTRHVTLSGSHLHYLRDAFSECKTDLVLLMDRGVVFNEYQNGQHFIFPFFGGKHDRLALRLMLQLCAKDGTTATVFRIPTSRAIPREQTSTSTKTVTMIDDEERSSSEQITPPVSLEIEQKADEDLWRQFTSKTNVCLYMQEALGRIEFLEKEKTIALTEVLHLIHLEIEKAIVDHSKRPFIVLSREGDYGKNTNTSDGGSEGYEHSITASITPGIISTLGILPSAVFTSTDDRTGLMIIQSKPEFGPDTLS</sequence>
<feature type="transmembrane region" description="Helical" evidence="8">
    <location>
        <begin position="82"/>
        <end position="107"/>
    </location>
</feature>
<dbReference type="AlphaFoldDB" id="A0AAV5AJI2"/>
<accession>A0AAV5AJI2</accession>
<dbReference type="InterPro" id="IPR050794">
    <property type="entry name" value="CPA2_transporter"/>
</dbReference>
<keyword evidence="2" id="KW-0813">Transport</keyword>
<keyword evidence="5" id="KW-0406">Ion transport</keyword>
<dbReference type="GO" id="GO:0015297">
    <property type="term" value="F:antiporter activity"/>
    <property type="evidence" value="ECO:0007669"/>
    <property type="project" value="InterPro"/>
</dbReference>
<keyword evidence="4 8" id="KW-1133">Transmembrane helix</keyword>
<keyword evidence="11" id="KW-1185">Reference proteome</keyword>
<feature type="domain" description="Cation/H+ exchanger transmembrane" evidence="9">
    <location>
        <begin position="146"/>
        <end position="281"/>
    </location>
</feature>
<evidence type="ECO:0000313" key="10">
    <source>
        <dbReference type="EMBL" id="GJJ13912.1"/>
    </source>
</evidence>
<evidence type="ECO:0000256" key="7">
    <source>
        <dbReference type="SAM" id="MobiDB-lite"/>
    </source>
</evidence>
<evidence type="ECO:0000256" key="6">
    <source>
        <dbReference type="ARBA" id="ARBA00023136"/>
    </source>
</evidence>
<dbReference type="EMBL" id="BPWL01000009">
    <property type="protein sequence ID" value="GJJ13912.1"/>
    <property type="molecule type" value="Genomic_DNA"/>
</dbReference>
<reference evidence="10" key="1">
    <citation type="submission" date="2021-10" db="EMBL/GenBank/DDBJ databases">
        <title>De novo Genome Assembly of Clathrus columnatus (Basidiomycota, Fungi) Using Illumina and Nanopore Sequence Data.</title>
        <authorList>
            <person name="Ogiso-Tanaka E."/>
            <person name="Itagaki H."/>
            <person name="Hosoya T."/>
            <person name="Hosaka K."/>
        </authorList>
    </citation>
    <scope>NUCLEOTIDE SEQUENCE</scope>
    <source>
        <strain evidence="10">MO-923</strain>
    </source>
</reference>
<feature type="transmembrane region" description="Helical" evidence="8">
    <location>
        <begin position="119"/>
        <end position="140"/>
    </location>
</feature>
<dbReference type="PANTHER" id="PTHR32468:SF0">
    <property type="entry name" value="K(+)_H(+) ANTIPORTER 1"/>
    <property type="match status" value="1"/>
</dbReference>
<feature type="transmembrane region" description="Helical" evidence="8">
    <location>
        <begin position="266"/>
        <end position="286"/>
    </location>
</feature>
<dbReference type="InterPro" id="IPR006153">
    <property type="entry name" value="Cation/H_exchanger_TM"/>
</dbReference>
<feature type="transmembrane region" description="Helical" evidence="8">
    <location>
        <begin position="147"/>
        <end position="166"/>
    </location>
</feature>
<dbReference type="PANTHER" id="PTHR32468">
    <property type="entry name" value="CATION/H + ANTIPORTER"/>
    <property type="match status" value="1"/>
</dbReference>
<dbReference type="GO" id="GO:1902600">
    <property type="term" value="P:proton transmembrane transport"/>
    <property type="evidence" value="ECO:0007669"/>
    <property type="project" value="InterPro"/>
</dbReference>
<comment type="caution">
    <text evidence="10">The sequence shown here is derived from an EMBL/GenBank/DDBJ whole genome shotgun (WGS) entry which is preliminary data.</text>
</comment>
<feature type="transmembrane region" description="Helical" evidence="8">
    <location>
        <begin position="232"/>
        <end position="254"/>
    </location>
</feature>
<feature type="region of interest" description="Disordered" evidence="7">
    <location>
        <begin position="565"/>
        <end position="590"/>
    </location>
</feature>
<feature type="transmembrane region" description="Helical" evidence="8">
    <location>
        <begin position="172"/>
        <end position="193"/>
    </location>
</feature>
<evidence type="ECO:0000256" key="5">
    <source>
        <dbReference type="ARBA" id="ARBA00023065"/>
    </source>
</evidence>
<gene>
    <name evidence="10" type="ORF">Clacol_008169</name>
</gene>
<feature type="transmembrane region" description="Helical" evidence="8">
    <location>
        <begin position="51"/>
        <end position="70"/>
    </location>
</feature>
<protein>
    <recommendedName>
        <fullName evidence="9">Cation/H+ exchanger transmembrane domain-containing protein</fullName>
    </recommendedName>
</protein>
<evidence type="ECO:0000259" key="9">
    <source>
        <dbReference type="Pfam" id="PF00999"/>
    </source>
</evidence>
<comment type="subcellular location">
    <subcellularLocation>
        <location evidence="1">Membrane</location>
        <topology evidence="1">Multi-pass membrane protein</topology>
    </subcellularLocation>
</comment>
<proteinExistence type="predicted"/>
<keyword evidence="3 8" id="KW-0812">Transmembrane</keyword>
<dbReference type="Proteomes" id="UP001050691">
    <property type="component" value="Unassembled WGS sequence"/>
</dbReference>
<dbReference type="Gene3D" id="1.20.1530.20">
    <property type="match status" value="2"/>
</dbReference>
<evidence type="ECO:0000256" key="4">
    <source>
        <dbReference type="ARBA" id="ARBA00022989"/>
    </source>
</evidence>
<feature type="domain" description="Cation/H+ exchanger transmembrane" evidence="9">
    <location>
        <begin position="6"/>
        <end position="141"/>
    </location>
</feature>
<dbReference type="Pfam" id="PF00999">
    <property type="entry name" value="Na_H_Exchanger"/>
    <property type="match status" value="2"/>
</dbReference>
<evidence type="ECO:0000256" key="3">
    <source>
        <dbReference type="ARBA" id="ARBA00022692"/>
    </source>
</evidence>
<dbReference type="InterPro" id="IPR038770">
    <property type="entry name" value="Na+/solute_symporter_sf"/>
</dbReference>